<dbReference type="EMBL" id="JANBPG010000573">
    <property type="protein sequence ID" value="KAJ1895393.1"/>
    <property type="molecule type" value="Genomic_DNA"/>
</dbReference>
<reference evidence="1" key="1">
    <citation type="submission" date="2022-07" db="EMBL/GenBank/DDBJ databases">
        <title>Phylogenomic reconstructions and comparative analyses of Kickxellomycotina fungi.</title>
        <authorList>
            <person name="Reynolds N.K."/>
            <person name="Stajich J.E."/>
            <person name="Barry K."/>
            <person name="Grigoriev I.V."/>
            <person name="Crous P."/>
            <person name="Smith M.E."/>
        </authorList>
    </citation>
    <scope>NUCLEOTIDE SEQUENCE</scope>
    <source>
        <strain evidence="1">Benny 63K</strain>
    </source>
</reference>
<dbReference type="Proteomes" id="UP001150581">
    <property type="component" value="Unassembled WGS sequence"/>
</dbReference>
<organism evidence="1 2">
    <name type="scientific">Kickxella alabastrina</name>
    <dbReference type="NCBI Taxonomy" id="61397"/>
    <lineage>
        <taxon>Eukaryota</taxon>
        <taxon>Fungi</taxon>
        <taxon>Fungi incertae sedis</taxon>
        <taxon>Zoopagomycota</taxon>
        <taxon>Kickxellomycotina</taxon>
        <taxon>Kickxellomycetes</taxon>
        <taxon>Kickxellales</taxon>
        <taxon>Kickxellaceae</taxon>
        <taxon>Kickxella</taxon>
    </lineage>
</organism>
<comment type="caution">
    <text evidence="1">The sequence shown here is derived from an EMBL/GenBank/DDBJ whole genome shotgun (WGS) entry which is preliminary data.</text>
</comment>
<evidence type="ECO:0000313" key="2">
    <source>
        <dbReference type="Proteomes" id="UP001150581"/>
    </source>
</evidence>
<accession>A0ACC1IL60</accession>
<dbReference type="EC" id="2.4.1.109" evidence="1"/>
<keyword evidence="1" id="KW-0808">Transferase</keyword>
<keyword evidence="2" id="KW-1185">Reference proteome</keyword>
<gene>
    <name evidence="1" type="primary">PMT2_5</name>
    <name evidence="1" type="ORF">LPJ66_004621</name>
</gene>
<sequence length="759" mass="86749">MTTNDSRRRTGYGGFNAVADGSEQTLQYDQKYEHRQEQDHQEFEAYPRVHMKEADDKNPIYGHKQWITGTDGPVVLVLTLMCAFTRLYQIGKRAMVTWDESHFGKFGAYYLNRTFYHDVHPPLAKMLIGLSELMAGHNGTFTFKGKYPDYVDYVFMRRFTALFGIALAPLAYITCLQLGMRRQACMLAALFVILDNGLCVISRFVLLDEPLLCFTALSLCAVAGFQNARQQPFSLNWWRWLVLTGVALGCVVSSKWVGLLAITLIGLYTVEELFGMYATRMPVRKATKHFIARALCLIAIPALIYAACFRAHFAILNRSGPGDATMPSAFQARLHGSPLSKQPFGVVYGSTLNLRSMSPGAGLLHSHAHRYPEGSQQQQITCYGHKDNNNNWVIIRQAMAEFNYTTEPLVAVRNGDTVRLLHEGTGAMLHSHSEFKAPVTTQDFEVTGYGKRKWADKNNDWRVEVVREDSTQTNGQLNAITTQFRLRHVATGCLLSAASTKLPEWGFRQTEVACTHSAGDKATSVLWIVERHINNRLPAVDMRPLVRNSFVSDFVRLNIEMARSNNALVPDKDKYNHLESDPWSWPFLVYPMRMLGSWKKGDIKYYEIGNPLLWWASTAACLLFPLQLVYYRARRLRRLTDAWAPGEELHFWNAAKLLWGGWALHYFPFFLMGRVTYIHHYLPALYFALLLLAFEIDFCCRRMFIRSVHSATILAWAVAALAVFYWFAPFTFGYVGDVMDLKHRQWMPTWNIYVDNNKL</sequence>
<protein>
    <submittedName>
        <fullName evidence="1">Protein O-mannosyltransferase 2</fullName>
        <ecNumber evidence="1">2.4.1.109</ecNumber>
    </submittedName>
</protein>
<proteinExistence type="predicted"/>
<keyword evidence="1" id="KW-0328">Glycosyltransferase</keyword>
<evidence type="ECO:0000313" key="1">
    <source>
        <dbReference type="EMBL" id="KAJ1895393.1"/>
    </source>
</evidence>
<name>A0ACC1IL60_9FUNG</name>